<dbReference type="SUPFAM" id="SSF50978">
    <property type="entry name" value="WD40 repeat-like"/>
    <property type="match status" value="1"/>
</dbReference>
<dbReference type="EMBL" id="JBAMIC010004070">
    <property type="protein sequence ID" value="KAK7088536.1"/>
    <property type="molecule type" value="Genomic_DNA"/>
</dbReference>
<reference evidence="1 2" key="1">
    <citation type="submission" date="2024-02" db="EMBL/GenBank/DDBJ databases">
        <title>Chromosome-scale genome assembly of the rough periwinkle Littorina saxatilis.</title>
        <authorList>
            <person name="De Jode A."/>
            <person name="Faria R."/>
            <person name="Formenti G."/>
            <person name="Sims Y."/>
            <person name="Smith T.P."/>
            <person name="Tracey A."/>
            <person name="Wood J.M.D."/>
            <person name="Zagrodzka Z.B."/>
            <person name="Johannesson K."/>
            <person name="Butlin R.K."/>
            <person name="Leder E.H."/>
        </authorList>
    </citation>
    <scope>NUCLEOTIDE SEQUENCE [LARGE SCALE GENOMIC DNA]</scope>
    <source>
        <strain evidence="1">Snail1</strain>
        <tissue evidence="1">Muscle</tissue>
    </source>
</reference>
<keyword evidence="2" id="KW-1185">Reference proteome</keyword>
<sequence>MTSDSKYVISPKQNHVLVCDVASGRLASILTHIENVNDVTTVDMRTFVTVAKDNVIRIWDLTRGLPAGETTALHFRNPFQITQDGNSVSAAEQVAVQNNGSSMNIL</sequence>
<evidence type="ECO:0000313" key="2">
    <source>
        <dbReference type="Proteomes" id="UP001374579"/>
    </source>
</evidence>
<dbReference type="InterPro" id="IPR015943">
    <property type="entry name" value="WD40/YVTN_repeat-like_dom_sf"/>
</dbReference>
<dbReference type="InterPro" id="IPR036322">
    <property type="entry name" value="WD40_repeat_dom_sf"/>
</dbReference>
<gene>
    <name evidence="1" type="ORF">V1264_022445</name>
</gene>
<dbReference type="Proteomes" id="UP001374579">
    <property type="component" value="Unassembled WGS sequence"/>
</dbReference>
<dbReference type="AlphaFoldDB" id="A0AAN9AKJ2"/>
<accession>A0AAN9AKJ2</accession>
<protein>
    <submittedName>
        <fullName evidence="1">Uncharacterized protein</fullName>
    </submittedName>
</protein>
<dbReference type="Gene3D" id="2.130.10.10">
    <property type="entry name" value="YVTN repeat-like/Quinoprotein amine dehydrogenase"/>
    <property type="match status" value="1"/>
</dbReference>
<comment type="caution">
    <text evidence="1">The sequence shown here is derived from an EMBL/GenBank/DDBJ whole genome shotgun (WGS) entry which is preliminary data.</text>
</comment>
<name>A0AAN9AKJ2_9CAEN</name>
<proteinExistence type="predicted"/>
<evidence type="ECO:0000313" key="1">
    <source>
        <dbReference type="EMBL" id="KAK7088536.1"/>
    </source>
</evidence>
<organism evidence="1 2">
    <name type="scientific">Littorina saxatilis</name>
    <dbReference type="NCBI Taxonomy" id="31220"/>
    <lineage>
        <taxon>Eukaryota</taxon>
        <taxon>Metazoa</taxon>
        <taxon>Spiralia</taxon>
        <taxon>Lophotrochozoa</taxon>
        <taxon>Mollusca</taxon>
        <taxon>Gastropoda</taxon>
        <taxon>Caenogastropoda</taxon>
        <taxon>Littorinimorpha</taxon>
        <taxon>Littorinoidea</taxon>
        <taxon>Littorinidae</taxon>
        <taxon>Littorina</taxon>
    </lineage>
</organism>